<accession>A0A812SY92</accession>
<name>A0A812SY92_9DINO</name>
<proteinExistence type="predicted"/>
<evidence type="ECO:0000256" key="1">
    <source>
        <dbReference type="SAM" id="Coils"/>
    </source>
</evidence>
<organism evidence="2 3">
    <name type="scientific">Symbiodinium natans</name>
    <dbReference type="NCBI Taxonomy" id="878477"/>
    <lineage>
        <taxon>Eukaryota</taxon>
        <taxon>Sar</taxon>
        <taxon>Alveolata</taxon>
        <taxon>Dinophyceae</taxon>
        <taxon>Suessiales</taxon>
        <taxon>Symbiodiniaceae</taxon>
        <taxon>Symbiodinium</taxon>
    </lineage>
</organism>
<keyword evidence="3" id="KW-1185">Reference proteome</keyword>
<dbReference type="AlphaFoldDB" id="A0A812SY92"/>
<keyword evidence="1" id="KW-0175">Coiled coil</keyword>
<evidence type="ECO:0000313" key="2">
    <source>
        <dbReference type="EMBL" id="CAE7507271.1"/>
    </source>
</evidence>
<dbReference type="EMBL" id="CAJNDS010002515">
    <property type="protein sequence ID" value="CAE7507271.1"/>
    <property type="molecule type" value="Genomic_DNA"/>
</dbReference>
<sequence>MAEKLDRRTLQSPIASLDRDMQSMWDAKRQLESLEERMASAVAYLHRQLLDLQNSQSGGIAKMPADVDARLVALEQQQEHNKNRLAAVADGTNALSKEQHAQEQRLQALQERAINAESASQRVAGLFQDLRHDVAEFFSEEESRLSPRSLGGEELRSLVAEQRMPRTQCLENAWRGTVNLANARSCGQYDVSPARGQEERGPKGSCMLMLHTPTSPRSFRIRATQAEGKMCFPGQSTRTVTHPNTAALMVSMRAWRHVEAGTR</sequence>
<dbReference type="Proteomes" id="UP000604046">
    <property type="component" value="Unassembled WGS sequence"/>
</dbReference>
<protein>
    <submittedName>
        <fullName evidence="2">Uncharacterized protein</fullName>
    </submittedName>
</protein>
<feature type="coiled-coil region" evidence="1">
    <location>
        <begin position="92"/>
        <end position="119"/>
    </location>
</feature>
<reference evidence="2" key="1">
    <citation type="submission" date="2021-02" db="EMBL/GenBank/DDBJ databases">
        <authorList>
            <person name="Dougan E. K."/>
            <person name="Rhodes N."/>
            <person name="Thang M."/>
            <person name="Chan C."/>
        </authorList>
    </citation>
    <scope>NUCLEOTIDE SEQUENCE</scope>
</reference>
<gene>
    <name evidence="2" type="ORF">SNAT2548_LOCUS28412</name>
</gene>
<dbReference type="OrthoDB" id="410347at2759"/>
<comment type="caution">
    <text evidence="2">The sequence shown here is derived from an EMBL/GenBank/DDBJ whole genome shotgun (WGS) entry which is preliminary data.</text>
</comment>
<evidence type="ECO:0000313" key="3">
    <source>
        <dbReference type="Proteomes" id="UP000604046"/>
    </source>
</evidence>